<sequence length="452" mass="48961">MALGSALAVARNSLRVTSGQMNVVSQNIAGARDPDYVRRTNHTHARLYSGVYATVRRESNPHLLASHLNKTSEAVASNVIASGITRLSDIYATDDFVRSPARLLAGFRDSLQTWYNQFDQAGPGDEAISRAKELASSLNEGSQAIARLRREADQDIKASVGRINDLLQRFREVDRMVTGAAGRGRDIDAYTYMDERDALVKQLSEEIGISTVTHNDGSMTIYGMDGSTLYDKEPRLITFSPATVLPAGAEGAAVYIDGVPLTHSSFRNQNGSGTLGGLLKVRDDIAPQYQKQLDEIAAALLDGFPEIFEDSTPGSGNIDLSGRLAVRAELDVEKGGSAAAIGTRDKVLELVNAFGKSRDYDGAAGISGSLTLIQYADNSLAWIENRRKDAISDAQYRETMYMRSAETLSNETGVNTDDELALMLQLEQSYSATAKIISAVGKMMDDLMAVIR</sequence>
<accession>A0A1U9JSX2</accession>
<dbReference type="PANTHER" id="PTHR30033:SF1">
    <property type="entry name" value="FLAGELLAR HOOK-ASSOCIATED PROTEIN 1"/>
    <property type="match status" value="1"/>
</dbReference>
<dbReference type="Pfam" id="PF06429">
    <property type="entry name" value="Flg_bbr_C"/>
    <property type="match status" value="1"/>
</dbReference>
<dbReference type="GO" id="GO:0005198">
    <property type="term" value="F:structural molecule activity"/>
    <property type="evidence" value="ECO:0007669"/>
    <property type="project" value="InterPro"/>
</dbReference>
<dbReference type="NCBIfam" id="TIGR02492">
    <property type="entry name" value="flgK_ends"/>
    <property type="match status" value="1"/>
</dbReference>
<dbReference type="AlphaFoldDB" id="A0A1U9JSX2"/>
<feature type="domain" description="Flagellar hook-associated protein FlgK helical" evidence="8">
    <location>
        <begin position="104"/>
        <end position="305"/>
    </location>
</feature>
<dbReference type="InterPro" id="IPR010930">
    <property type="entry name" value="Flg_bb/hook_C_dom"/>
</dbReference>
<keyword evidence="5" id="KW-0964">Secreted</keyword>
<dbReference type="STRING" id="1902579.BHV28_02430"/>
<dbReference type="InterPro" id="IPR053927">
    <property type="entry name" value="FlgK_helical"/>
</dbReference>
<dbReference type="Proteomes" id="UP000188912">
    <property type="component" value="Chromosome"/>
</dbReference>
<proteinExistence type="inferred from homology"/>
<keyword evidence="9" id="KW-0282">Flagellum</keyword>
<evidence type="ECO:0000259" key="7">
    <source>
        <dbReference type="Pfam" id="PF06429"/>
    </source>
</evidence>
<dbReference type="Pfam" id="PF22638">
    <property type="entry name" value="FlgK_D1"/>
    <property type="match status" value="1"/>
</dbReference>
<comment type="similarity">
    <text evidence="3">Belongs to the flagella basal body rod proteins family.</text>
</comment>
<keyword evidence="9" id="KW-0966">Cell projection</keyword>
<evidence type="ECO:0000256" key="6">
    <source>
        <dbReference type="ARBA" id="ARBA00023143"/>
    </source>
</evidence>
<keyword evidence="9" id="KW-0969">Cilium</keyword>
<name>A0A1U9JSX2_9HYPH</name>
<dbReference type="PANTHER" id="PTHR30033">
    <property type="entry name" value="FLAGELLAR HOOK-ASSOCIATED PROTEIN 1"/>
    <property type="match status" value="1"/>
</dbReference>
<dbReference type="KEGG" id="thd:BHV28_02430"/>
<keyword evidence="6" id="KW-0975">Bacterial flagellum</keyword>
<protein>
    <recommendedName>
        <fullName evidence="4">Flagellar hook-associated protein 1</fullName>
    </recommendedName>
</protein>
<dbReference type="SUPFAM" id="SSF64518">
    <property type="entry name" value="Phase 1 flagellin"/>
    <property type="match status" value="1"/>
</dbReference>
<comment type="subcellular location">
    <subcellularLocation>
        <location evidence="1">Bacterial flagellum</location>
    </subcellularLocation>
    <subcellularLocation>
        <location evidence="2">Secreted</location>
    </subcellularLocation>
</comment>
<organism evidence="9 10">
    <name type="scientific">Candidatus Tokpelaia hoelldobleri</name>
    <dbReference type="NCBI Taxonomy" id="1902579"/>
    <lineage>
        <taxon>Bacteria</taxon>
        <taxon>Pseudomonadati</taxon>
        <taxon>Pseudomonadota</taxon>
        <taxon>Alphaproteobacteria</taxon>
        <taxon>Hyphomicrobiales</taxon>
        <taxon>Candidatus Tokpelaia</taxon>
    </lineage>
</organism>
<reference evidence="9 10" key="2">
    <citation type="journal article" date="2016" name="Sci. Rep.">
        <title>The genome of Rhizobiales bacteria in predatory ants reveals urease gene functions but no genes for nitrogen fixation.</title>
        <authorList>
            <person name="Neuvonen M.M."/>
            <person name="Tamarit D."/>
            <person name="Naslund K."/>
            <person name="Liebig J."/>
            <person name="Feldhaar H."/>
            <person name="Moran N.A."/>
            <person name="Guy L."/>
            <person name="Andersson S.G."/>
        </authorList>
    </citation>
    <scope>NUCLEOTIDE SEQUENCE [LARGE SCALE GENOMIC DNA]</scope>
    <source>
        <strain evidence="9 10">Hsal</strain>
    </source>
</reference>
<dbReference type="EMBL" id="CP017315">
    <property type="protein sequence ID" value="AQS40965.1"/>
    <property type="molecule type" value="Genomic_DNA"/>
</dbReference>
<evidence type="ECO:0000259" key="8">
    <source>
        <dbReference type="Pfam" id="PF22638"/>
    </source>
</evidence>
<keyword evidence="10" id="KW-1185">Reference proteome</keyword>
<dbReference type="InterPro" id="IPR002371">
    <property type="entry name" value="FlgK"/>
</dbReference>
<gene>
    <name evidence="9" type="primary">flgK</name>
    <name evidence="9" type="ORF">BHV28_02430</name>
</gene>
<dbReference type="GO" id="GO:0044780">
    <property type="term" value="P:bacterial-type flagellum assembly"/>
    <property type="evidence" value="ECO:0007669"/>
    <property type="project" value="InterPro"/>
</dbReference>
<evidence type="ECO:0000256" key="3">
    <source>
        <dbReference type="ARBA" id="ARBA00009677"/>
    </source>
</evidence>
<evidence type="ECO:0000313" key="9">
    <source>
        <dbReference type="EMBL" id="AQS40965.1"/>
    </source>
</evidence>
<evidence type="ECO:0000313" key="10">
    <source>
        <dbReference type="Proteomes" id="UP000188912"/>
    </source>
</evidence>
<dbReference type="GO" id="GO:0009424">
    <property type="term" value="C:bacterial-type flagellum hook"/>
    <property type="evidence" value="ECO:0007669"/>
    <property type="project" value="InterPro"/>
</dbReference>
<dbReference type="GO" id="GO:0005576">
    <property type="term" value="C:extracellular region"/>
    <property type="evidence" value="ECO:0007669"/>
    <property type="project" value="UniProtKB-SubCell"/>
</dbReference>
<evidence type="ECO:0000256" key="2">
    <source>
        <dbReference type="ARBA" id="ARBA00004613"/>
    </source>
</evidence>
<evidence type="ECO:0000256" key="1">
    <source>
        <dbReference type="ARBA" id="ARBA00004365"/>
    </source>
</evidence>
<evidence type="ECO:0000256" key="4">
    <source>
        <dbReference type="ARBA" id="ARBA00016244"/>
    </source>
</evidence>
<feature type="domain" description="Flagellar basal-body/hook protein C-terminal" evidence="7">
    <location>
        <begin position="412"/>
        <end position="448"/>
    </location>
</feature>
<evidence type="ECO:0000256" key="5">
    <source>
        <dbReference type="ARBA" id="ARBA00022525"/>
    </source>
</evidence>
<reference evidence="9 10" key="1">
    <citation type="journal article" date="2010" name="Science">
        <title>Genomic comparison of the ants Camponotus floridanus and Harpegnathos saltator.</title>
        <authorList>
            <person name="Bonasio R."/>
            <person name="Zhang G."/>
            <person name="Ye C."/>
            <person name="Mutti N.S."/>
            <person name="Fang X."/>
            <person name="Qin N."/>
            <person name="Donahue G."/>
            <person name="Yang P."/>
            <person name="Li Q."/>
            <person name="Li C."/>
            <person name="Zhang P."/>
            <person name="Huang Z."/>
            <person name="Berger S.L."/>
            <person name="Reinberg D."/>
            <person name="Wang J."/>
            <person name="Liebig J."/>
        </authorList>
    </citation>
    <scope>NUCLEOTIDE SEQUENCE [LARGE SCALE GENOMIC DNA]</scope>
    <source>
        <strain evidence="9 10">Hsal</strain>
    </source>
</reference>